<name>A0ABD2MUE5_9CUCU</name>
<protein>
    <submittedName>
        <fullName evidence="1">Uncharacterized protein</fullName>
    </submittedName>
</protein>
<reference evidence="1 2" key="1">
    <citation type="journal article" date="2021" name="BMC Biol.">
        <title>Horizontally acquired antibacterial genes associated with adaptive radiation of ladybird beetles.</title>
        <authorList>
            <person name="Li H.S."/>
            <person name="Tang X.F."/>
            <person name="Huang Y.H."/>
            <person name="Xu Z.Y."/>
            <person name="Chen M.L."/>
            <person name="Du X.Y."/>
            <person name="Qiu B.Y."/>
            <person name="Chen P.T."/>
            <person name="Zhang W."/>
            <person name="Slipinski A."/>
            <person name="Escalona H.E."/>
            <person name="Waterhouse R.M."/>
            <person name="Zwick A."/>
            <person name="Pang H."/>
        </authorList>
    </citation>
    <scope>NUCLEOTIDE SEQUENCE [LARGE SCALE GENOMIC DNA]</scope>
    <source>
        <strain evidence="1">SYSU2018</strain>
    </source>
</reference>
<accession>A0ABD2MUE5</accession>
<evidence type="ECO:0000313" key="2">
    <source>
        <dbReference type="Proteomes" id="UP001516400"/>
    </source>
</evidence>
<proteinExistence type="predicted"/>
<keyword evidence="2" id="KW-1185">Reference proteome</keyword>
<organism evidence="1 2">
    <name type="scientific">Cryptolaemus montrouzieri</name>
    <dbReference type="NCBI Taxonomy" id="559131"/>
    <lineage>
        <taxon>Eukaryota</taxon>
        <taxon>Metazoa</taxon>
        <taxon>Ecdysozoa</taxon>
        <taxon>Arthropoda</taxon>
        <taxon>Hexapoda</taxon>
        <taxon>Insecta</taxon>
        <taxon>Pterygota</taxon>
        <taxon>Neoptera</taxon>
        <taxon>Endopterygota</taxon>
        <taxon>Coleoptera</taxon>
        <taxon>Polyphaga</taxon>
        <taxon>Cucujiformia</taxon>
        <taxon>Coccinelloidea</taxon>
        <taxon>Coccinellidae</taxon>
        <taxon>Scymninae</taxon>
        <taxon>Scymnini</taxon>
        <taxon>Cryptolaemus</taxon>
    </lineage>
</organism>
<dbReference type="AlphaFoldDB" id="A0ABD2MUE5"/>
<gene>
    <name evidence="1" type="ORF">HHI36_009092</name>
</gene>
<sequence length="136" mass="15783">MDLYWLAKSFQSKSLYDNYKTQRKEYHRLLRRTKGEFYGELISNAVNKPKQIWDIVNEITDRHKDGNHIVLGCEIADPYAVAEIFGDYFSTVTGRAFHDVFGSNMSEKCTSSSFHNESTFVYWPVGEAEVINLIQN</sequence>
<dbReference type="EMBL" id="JABFTP020000021">
    <property type="protein sequence ID" value="KAL3270036.1"/>
    <property type="molecule type" value="Genomic_DNA"/>
</dbReference>
<dbReference type="Proteomes" id="UP001516400">
    <property type="component" value="Unassembled WGS sequence"/>
</dbReference>
<comment type="caution">
    <text evidence="1">The sequence shown here is derived from an EMBL/GenBank/DDBJ whole genome shotgun (WGS) entry which is preliminary data.</text>
</comment>
<evidence type="ECO:0000313" key="1">
    <source>
        <dbReference type="EMBL" id="KAL3270036.1"/>
    </source>
</evidence>